<organism evidence="12 13">
    <name type="scientific">Candidatus Raymondbacteria bacterium RIFOXYD12_FULL_49_13</name>
    <dbReference type="NCBI Taxonomy" id="1817890"/>
    <lineage>
        <taxon>Bacteria</taxon>
        <taxon>Raymondiibacteriota</taxon>
    </lineage>
</organism>
<feature type="binding site" evidence="10">
    <location>
        <begin position="364"/>
        <end position="367"/>
    </location>
    <ligand>
        <name>substrate</name>
    </ligand>
</feature>
<feature type="binding site" evidence="10">
    <location>
        <begin position="208"/>
        <end position="210"/>
    </location>
    <ligand>
        <name>substrate</name>
    </ligand>
</feature>
<dbReference type="Pfam" id="PF00365">
    <property type="entry name" value="PFK"/>
    <property type="match status" value="1"/>
</dbReference>
<evidence type="ECO:0000256" key="10">
    <source>
        <dbReference type="HAMAP-Rule" id="MF_01981"/>
    </source>
</evidence>
<dbReference type="InterPro" id="IPR022953">
    <property type="entry name" value="ATP_PFK"/>
</dbReference>
<dbReference type="Gene3D" id="3.40.50.450">
    <property type="match status" value="1"/>
</dbReference>
<comment type="subcellular location">
    <subcellularLocation>
        <location evidence="10">Cytoplasm</location>
    </subcellularLocation>
</comment>
<evidence type="ECO:0000256" key="2">
    <source>
        <dbReference type="ARBA" id="ARBA00022679"/>
    </source>
</evidence>
<comment type="caution">
    <text evidence="12">The sequence shown here is derived from an EMBL/GenBank/DDBJ whole genome shotgun (WGS) entry which is preliminary data.</text>
</comment>
<evidence type="ECO:0000313" key="12">
    <source>
        <dbReference type="EMBL" id="OGK07117.1"/>
    </source>
</evidence>
<evidence type="ECO:0000256" key="6">
    <source>
        <dbReference type="ARBA" id="ARBA00022840"/>
    </source>
</evidence>
<reference evidence="12 13" key="1">
    <citation type="journal article" date="2016" name="Nat. Commun.">
        <title>Thousands of microbial genomes shed light on interconnected biogeochemical processes in an aquifer system.</title>
        <authorList>
            <person name="Anantharaman K."/>
            <person name="Brown C.T."/>
            <person name="Hug L.A."/>
            <person name="Sharon I."/>
            <person name="Castelle C.J."/>
            <person name="Probst A.J."/>
            <person name="Thomas B.C."/>
            <person name="Singh A."/>
            <person name="Wilkins M.J."/>
            <person name="Karaoz U."/>
            <person name="Brodie E.L."/>
            <person name="Williams K.H."/>
            <person name="Hubbard S.S."/>
            <person name="Banfield J.F."/>
        </authorList>
    </citation>
    <scope>NUCLEOTIDE SEQUENCE [LARGE SCALE GENOMIC DNA]</scope>
</reference>
<comment type="pathway">
    <text evidence="10">Carbohydrate degradation; glycolysis; D-glyceraldehyde 3-phosphate and glycerone phosphate from D-glucose: step 3/4.</text>
</comment>
<dbReference type="PRINTS" id="PR00476">
    <property type="entry name" value="PHFRCTKINASE"/>
</dbReference>
<evidence type="ECO:0000256" key="9">
    <source>
        <dbReference type="ARBA" id="ARBA00048070"/>
    </source>
</evidence>
<keyword evidence="4 10" id="KW-0547">Nucleotide-binding</keyword>
<dbReference type="InterPro" id="IPR050929">
    <property type="entry name" value="PFKA"/>
</dbReference>
<keyword evidence="2 10" id="KW-0808">Transferase</keyword>
<proteinExistence type="inferred from homology"/>
<evidence type="ECO:0000256" key="5">
    <source>
        <dbReference type="ARBA" id="ARBA00022777"/>
    </source>
</evidence>
<keyword evidence="10" id="KW-0963">Cytoplasm</keyword>
<dbReference type="AlphaFoldDB" id="A0A1F7FKW6"/>
<dbReference type="FunFam" id="3.40.50.450:FF:000002">
    <property type="entry name" value="ATP-dependent 6-phosphofructokinase"/>
    <property type="match status" value="1"/>
</dbReference>
<feature type="domain" description="Phosphofructokinase" evidence="11">
    <location>
        <begin position="80"/>
        <end position="389"/>
    </location>
</feature>
<dbReference type="UniPathway" id="UPA00109">
    <property type="reaction ID" value="UER00182"/>
</dbReference>
<feature type="active site" description="Proton acceptor" evidence="10">
    <location>
        <position position="210"/>
    </location>
</feature>
<dbReference type="InterPro" id="IPR000023">
    <property type="entry name" value="Phosphofructokinase_dom"/>
</dbReference>
<feature type="binding site" evidence="10">
    <location>
        <position position="309"/>
    </location>
    <ligand>
        <name>substrate</name>
    </ligand>
</feature>
<dbReference type="EMBL" id="MFYX01000013">
    <property type="protein sequence ID" value="OGK07117.1"/>
    <property type="molecule type" value="Genomic_DNA"/>
</dbReference>
<comment type="cofactor">
    <cofactor evidence="1 10">
        <name>Mg(2+)</name>
        <dbReference type="ChEBI" id="CHEBI:18420"/>
    </cofactor>
</comment>
<name>A0A1F7FKW6_UNCRA</name>
<comment type="similarity">
    <text evidence="10">Belongs to the phosphofructokinase type A (PFKA) family. PPi-dependent PFK group II subfamily. Atypical ATP-dependent clade 'X' sub-subfamily.</text>
</comment>
<feature type="binding site" evidence="10">
    <location>
        <position position="88"/>
    </location>
    <ligand>
        <name>ATP</name>
        <dbReference type="ChEBI" id="CHEBI:30616"/>
    </ligand>
</feature>
<dbReference type="InterPro" id="IPR012004">
    <property type="entry name" value="PyroP-dep_PFK_TP0108"/>
</dbReference>
<dbReference type="PANTHER" id="PTHR45770">
    <property type="entry name" value="ATP-DEPENDENT 6-PHOSPHOFRUCTOKINASE 1"/>
    <property type="match status" value="1"/>
</dbReference>
<sequence>MAVKNWFTVSTLGKRTVSSPLKLGNHPGDTTYDYLNDSDKVLYDITLKGFNLYRAKHVEPPCFEMAGPREHIYFDPTKIRVAIVTCGGLCPGLNNVIRAIVMESYHRYGAKSIYGIRYGYHGFLPQEGYEPIMLTPDLVRDIHLEGGSILGSSRGGSDQVEIVNALERLNINILFTIGGDGTQRGAHAIYQEAQKRKLKLSVVGIPKTIDNDIVYVDRSFGFETAFSIAVQAIEAASTEAQGAKNGIGIVKLMGRQSGYIAANAALAVNLVNFVLIPEVKFDLSGENGLLEHLEKRLRKRHHAVIVVAEGVGQEWFVADRRNVRTDASGNKKLADIGIFLKDMISRHFKDIGLPAEIKYIDPSYIIRSAPTVPNDAIFCAQLGQNAVHAGMAGKTDVLIGRCNGIFTHIPLEAIINKKNFISPESTLWWNVLETTGQPMNMTNPAGTKKKPK</sequence>
<dbReference type="InterPro" id="IPR035966">
    <property type="entry name" value="PKF_sf"/>
</dbReference>
<evidence type="ECO:0000259" key="11">
    <source>
        <dbReference type="Pfam" id="PF00365"/>
    </source>
</evidence>
<keyword evidence="7 10" id="KW-0460">Magnesium</keyword>
<evidence type="ECO:0000256" key="1">
    <source>
        <dbReference type="ARBA" id="ARBA00001946"/>
    </source>
</evidence>
<keyword evidence="5 10" id="KW-0418">Kinase</keyword>
<dbReference type="GO" id="GO:0005524">
    <property type="term" value="F:ATP binding"/>
    <property type="evidence" value="ECO:0007669"/>
    <property type="project" value="UniProtKB-KW"/>
</dbReference>
<evidence type="ECO:0000256" key="8">
    <source>
        <dbReference type="ARBA" id="ARBA00023152"/>
    </source>
</evidence>
<dbReference type="Proteomes" id="UP000179243">
    <property type="component" value="Unassembled WGS sequence"/>
</dbReference>
<keyword evidence="8 10" id="KW-0324">Glycolysis</keyword>
<dbReference type="PIRSF" id="PIRSF000534">
    <property type="entry name" value="PPi_PFK_TP0108"/>
    <property type="match status" value="1"/>
</dbReference>
<accession>A0A1F7FKW6</accession>
<dbReference type="GO" id="GO:0046872">
    <property type="term" value="F:metal ion binding"/>
    <property type="evidence" value="ECO:0007669"/>
    <property type="project" value="UniProtKB-KW"/>
</dbReference>
<comment type="function">
    <text evidence="10">Catalyzes the phosphorylation of D-fructose 6-phosphate to fructose 1,6-bisphosphate by ATP, the first committing step of glycolysis.</text>
</comment>
<dbReference type="HAMAP" id="MF_01981">
    <property type="entry name" value="Phosphofructokinase_II_X"/>
    <property type="match status" value="1"/>
</dbReference>
<keyword evidence="3 10" id="KW-0479">Metal-binding</keyword>
<feature type="binding site" evidence="10">
    <location>
        <begin position="179"/>
        <end position="182"/>
    </location>
    <ligand>
        <name>ATP</name>
        <dbReference type="ChEBI" id="CHEBI:30616"/>
    </ligand>
</feature>
<dbReference type="SUPFAM" id="SSF53784">
    <property type="entry name" value="Phosphofructokinase"/>
    <property type="match status" value="1"/>
</dbReference>
<evidence type="ECO:0000256" key="7">
    <source>
        <dbReference type="ARBA" id="ARBA00022842"/>
    </source>
</evidence>
<evidence type="ECO:0000256" key="4">
    <source>
        <dbReference type="ARBA" id="ARBA00022741"/>
    </source>
</evidence>
<dbReference type="GO" id="GO:0005737">
    <property type="term" value="C:cytoplasm"/>
    <property type="evidence" value="ECO:0007669"/>
    <property type="project" value="UniProtKB-SubCell"/>
</dbReference>
<protein>
    <recommendedName>
        <fullName evidence="10">ATP-dependent 6-phosphofructokinase</fullName>
        <shortName evidence="10">ATP-PFK</shortName>
        <shortName evidence="10">Phosphofructokinase</shortName>
        <ecNumber evidence="10">2.7.1.11</ecNumber>
    </recommendedName>
    <alternativeName>
        <fullName evidence="10">Phosphohexokinase</fullName>
    </alternativeName>
</protein>
<feature type="binding site" evidence="10">
    <location>
        <position position="180"/>
    </location>
    <ligand>
        <name>Mg(2+)</name>
        <dbReference type="ChEBI" id="CHEBI:18420"/>
        <note>catalytic</note>
    </ligand>
</feature>
<gene>
    <name evidence="10" type="primary">pfkA</name>
    <name evidence="12" type="ORF">A2519_09135</name>
</gene>
<evidence type="ECO:0000313" key="13">
    <source>
        <dbReference type="Proteomes" id="UP000179243"/>
    </source>
</evidence>
<feature type="site" description="Important for substrate specificity; cannot use PPi as phosphoryl donor" evidence="10">
    <location>
        <position position="181"/>
    </location>
</feature>
<keyword evidence="6 10" id="KW-0067">ATP-binding</keyword>
<dbReference type="GO" id="GO:0006002">
    <property type="term" value="P:fructose 6-phosphate metabolic process"/>
    <property type="evidence" value="ECO:0007669"/>
    <property type="project" value="InterPro"/>
</dbReference>
<dbReference type="EC" id="2.7.1.11" evidence="10"/>
<dbReference type="NCBIfam" id="NF005301">
    <property type="entry name" value="PRK06830.1"/>
    <property type="match status" value="1"/>
</dbReference>
<feature type="binding site" evidence="10">
    <location>
        <begin position="154"/>
        <end position="155"/>
    </location>
    <ligand>
        <name>ATP</name>
        <dbReference type="ChEBI" id="CHEBI:30616"/>
    </ligand>
</feature>
<feature type="binding site" evidence="10">
    <location>
        <begin position="253"/>
        <end position="255"/>
    </location>
    <ligand>
        <name>substrate</name>
    </ligand>
</feature>
<evidence type="ECO:0000256" key="3">
    <source>
        <dbReference type="ARBA" id="ARBA00022723"/>
    </source>
</evidence>
<comment type="subunit">
    <text evidence="10">Homodimer.</text>
</comment>
<comment type="catalytic activity">
    <reaction evidence="9 10">
        <text>beta-D-fructose 6-phosphate + ATP = beta-D-fructose 1,6-bisphosphate + ADP + H(+)</text>
        <dbReference type="Rhea" id="RHEA:16109"/>
        <dbReference type="ChEBI" id="CHEBI:15378"/>
        <dbReference type="ChEBI" id="CHEBI:30616"/>
        <dbReference type="ChEBI" id="CHEBI:32966"/>
        <dbReference type="ChEBI" id="CHEBI:57634"/>
        <dbReference type="ChEBI" id="CHEBI:456216"/>
        <dbReference type="EC" id="2.7.1.11"/>
    </reaction>
</comment>
<dbReference type="GO" id="GO:0003872">
    <property type="term" value="F:6-phosphofructokinase activity"/>
    <property type="evidence" value="ECO:0007669"/>
    <property type="project" value="UniProtKB-UniRule"/>
</dbReference>